<reference evidence="2" key="2">
    <citation type="journal article" date="2015" name="Data Brief">
        <title>Shoot transcriptome of the giant reed, Arundo donax.</title>
        <authorList>
            <person name="Barrero R.A."/>
            <person name="Guerrero F.D."/>
            <person name="Moolhuijzen P."/>
            <person name="Goolsby J.A."/>
            <person name="Tidwell J."/>
            <person name="Bellgard S.E."/>
            <person name="Bellgard M.I."/>
        </authorList>
    </citation>
    <scope>NUCLEOTIDE SEQUENCE</scope>
    <source>
        <tissue evidence="2">Shoot tissue taken approximately 20 cm above the soil surface</tissue>
    </source>
</reference>
<sequence>MQVFRRALFISQLIVRHHYSVRTTPLARHTHPSPSKNLIPVLATTCRDTRKHPNPCVPSIMFTYTFTRRAPSSRRPATVAESPRAGPRRGARRGSTGRCCAARATAARNASGSCARTAAARSTLRAARPAPSPPGR</sequence>
<evidence type="ECO:0000313" key="2">
    <source>
        <dbReference type="EMBL" id="JAD87390.1"/>
    </source>
</evidence>
<accession>A0A0A9DP01</accession>
<proteinExistence type="predicted"/>
<protein>
    <submittedName>
        <fullName evidence="2">Uncharacterized protein</fullName>
    </submittedName>
</protein>
<name>A0A0A9DP01_ARUDO</name>
<reference evidence="2" key="1">
    <citation type="submission" date="2014-09" db="EMBL/GenBank/DDBJ databases">
        <authorList>
            <person name="Magalhaes I.L.F."/>
            <person name="Oliveira U."/>
            <person name="Santos F.R."/>
            <person name="Vidigal T.H.D.A."/>
            <person name="Brescovit A.D."/>
            <person name="Santos A.J."/>
        </authorList>
    </citation>
    <scope>NUCLEOTIDE SEQUENCE</scope>
    <source>
        <tissue evidence="2">Shoot tissue taken approximately 20 cm above the soil surface</tissue>
    </source>
</reference>
<organism evidence="2">
    <name type="scientific">Arundo donax</name>
    <name type="common">Giant reed</name>
    <name type="synonym">Donax arundinaceus</name>
    <dbReference type="NCBI Taxonomy" id="35708"/>
    <lineage>
        <taxon>Eukaryota</taxon>
        <taxon>Viridiplantae</taxon>
        <taxon>Streptophyta</taxon>
        <taxon>Embryophyta</taxon>
        <taxon>Tracheophyta</taxon>
        <taxon>Spermatophyta</taxon>
        <taxon>Magnoliopsida</taxon>
        <taxon>Liliopsida</taxon>
        <taxon>Poales</taxon>
        <taxon>Poaceae</taxon>
        <taxon>PACMAD clade</taxon>
        <taxon>Arundinoideae</taxon>
        <taxon>Arundineae</taxon>
        <taxon>Arundo</taxon>
    </lineage>
</organism>
<evidence type="ECO:0000256" key="1">
    <source>
        <dbReference type="SAM" id="MobiDB-lite"/>
    </source>
</evidence>
<dbReference type="EMBL" id="GBRH01210505">
    <property type="protein sequence ID" value="JAD87390.1"/>
    <property type="molecule type" value="Transcribed_RNA"/>
</dbReference>
<feature type="region of interest" description="Disordered" evidence="1">
    <location>
        <begin position="68"/>
        <end position="98"/>
    </location>
</feature>
<dbReference type="AlphaFoldDB" id="A0A0A9DP01"/>